<evidence type="ECO:0000313" key="1">
    <source>
        <dbReference type="EMBL" id="HGK53555.1"/>
    </source>
</evidence>
<dbReference type="InterPro" id="IPR008482">
    <property type="entry name" value="DUF763"/>
</dbReference>
<comment type="caution">
    <text evidence="1">The sequence shown here is derived from an EMBL/GenBank/DDBJ whole genome shotgun (WGS) entry which is preliminary data.</text>
</comment>
<protein>
    <submittedName>
        <fullName evidence="1">DUF763 domain-containing protein</fullName>
    </submittedName>
</protein>
<reference evidence="1" key="1">
    <citation type="journal article" date="2020" name="mSystems">
        <title>Genome- and Community-Level Interaction Insights into Carbon Utilization and Element Cycling Functions of Hydrothermarchaeota in Hydrothermal Sediment.</title>
        <authorList>
            <person name="Zhou Z."/>
            <person name="Liu Y."/>
            <person name="Xu W."/>
            <person name="Pan J."/>
            <person name="Luo Z.H."/>
            <person name="Li M."/>
        </authorList>
    </citation>
    <scope>NUCLEOTIDE SEQUENCE [LARGE SCALE GENOMIC DNA]</scope>
    <source>
        <strain evidence="1">SpSt-695</strain>
    </source>
</reference>
<accession>A0A7V3ZSL9</accession>
<proteinExistence type="predicted"/>
<dbReference type="PANTHER" id="PTHR38597">
    <property type="entry name" value="BLL3834 PROTEIN"/>
    <property type="match status" value="1"/>
</dbReference>
<dbReference type="EMBL" id="DTDP01000032">
    <property type="protein sequence ID" value="HGK53555.1"/>
    <property type="molecule type" value="Genomic_DNA"/>
</dbReference>
<sequence length="353" mass="40853">MIKKEIDLPLHSGKAPFWLFERMKKLSSLIIEAMYYEFGEDEILKKLSDPLWFQSFGCFLGFDWHSSGLTTVLTGAIKEGIKERGVPVFVAGGKGKASLKTPDEIKLICEREGIKPDYFIRISKLVAKVDNTLVQDGYNLYHHTFIFTKNKKWCVIQQGMNEKTLFARRYHWINGIDNLFIEPHSGIITDKKCFTLNLTSKDVKETQNLIVEISKENPDKIIREIKVLKTKKLPKRHEILLEDINPENLRKVLIETYEKKPKDLEEFLLIKGTGPKTLRALSLLANLLYSSPLSFQDPAKYSFAHGGKDRHPYPIDIKNYDKTIEILEKAIKEAKLGNRESFNFLRKMEEIFI</sequence>
<dbReference type="Pfam" id="PF05559">
    <property type="entry name" value="DUF763"/>
    <property type="match status" value="1"/>
</dbReference>
<dbReference type="AlphaFoldDB" id="A0A7V3ZSL9"/>
<dbReference type="PANTHER" id="PTHR38597:SF1">
    <property type="entry name" value="BLL3834 PROTEIN"/>
    <property type="match status" value="1"/>
</dbReference>
<name>A0A7V3ZSL9_UNCW3</name>
<gene>
    <name evidence="1" type="ORF">ENU72_00845</name>
</gene>
<organism evidence="1">
    <name type="scientific">candidate division WOR-3 bacterium</name>
    <dbReference type="NCBI Taxonomy" id="2052148"/>
    <lineage>
        <taxon>Bacteria</taxon>
        <taxon>Bacteria division WOR-3</taxon>
    </lineage>
</organism>